<evidence type="ECO:0000313" key="11">
    <source>
        <dbReference type="Proteomes" id="UP001597260"/>
    </source>
</evidence>
<feature type="chain" id="PRO_5046715186" description="Beta-lactamase" evidence="8">
    <location>
        <begin position="25"/>
        <end position="300"/>
    </location>
</feature>
<dbReference type="NCBIfam" id="NF012161">
    <property type="entry name" value="bla_class_D_main"/>
    <property type="match status" value="1"/>
</dbReference>
<dbReference type="RefSeq" id="WP_377576973.1">
    <property type="nucleotide sequence ID" value="NZ_JBHTMP010000068.1"/>
</dbReference>
<dbReference type="PANTHER" id="PTHR30627:SF6">
    <property type="entry name" value="BETA-LACTAMASE YBXI-RELATED"/>
    <property type="match status" value="1"/>
</dbReference>
<keyword evidence="11" id="KW-1185">Reference proteome</keyword>
<evidence type="ECO:0000256" key="4">
    <source>
        <dbReference type="ARBA" id="ARBA00022729"/>
    </source>
</evidence>
<proteinExistence type="inferred from homology"/>
<dbReference type="PROSITE" id="PS51257">
    <property type="entry name" value="PROKAR_LIPOPROTEIN"/>
    <property type="match status" value="1"/>
</dbReference>
<dbReference type="PANTHER" id="PTHR30627">
    <property type="entry name" value="PEPTIDOGLYCAN D,D-TRANSPEPTIDASE"/>
    <property type="match status" value="1"/>
</dbReference>
<evidence type="ECO:0000259" key="9">
    <source>
        <dbReference type="Pfam" id="PF00905"/>
    </source>
</evidence>
<protein>
    <recommendedName>
        <fullName evidence="3 7">Beta-lactamase</fullName>
        <ecNumber evidence="3 7">3.5.2.6</ecNumber>
    </recommendedName>
</protein>
<dbReference type="EMBL" id="JBHTMP010000068">
    <property type="protein sequence ID" value="MFD1325144.1"/>
    <property type="molecule type" value="Genomic_DNA"/>
</dbReference>
<dbReference type="InterPro" id="IPR050515">
    <property type="entry name" value="Beta-lactam/transpept"/>
</dbReference>
<keyword evidence="4 8" id="KW-0732">Signal</keyword>
<accession>A0ABW3YLK4</accession>
<dbReference type="InterPro" id="IPR001460">
    <property type="entry name" value="PCN-bd_Tpept"/>
</dbReference>
<evidence type="ECO:0000256" key="2">
    <source>
        <dbReference type="ARBA" id="ARBA00007898"/>
    </source>
</evidence>
<name>A0ABW3YLK4_9ACTN</name>
<dbReference type="Gene3D" id="3.40.710.10">
    <property type="entry name" value="DD-peptidase/beta-lactamase superfamily"/>
    <property type="match status" value="1"/>
</dbReference>
<dbReference type="GO" id="GO:0008800">
    <property type="term" value="F:beta-lactamase activity"/>
    <property type="evidence" value="ECO:0007669"/>
    <property type="project" value="UniProtKB-EC"/>
</dbReference>
<evidence type="ECO:0000256" key="6">
    <source>
        <dbReference type="ARBA" id="ARBA00023251"/>
    </source>
</evidence>
<feature type="signal peptide" evidence="8">
    <location>
        <begin position="1"/>
        <end position="24"/>
    </location>
</feature>
<dbReference type="SUPFAM" id="SSF56601">
    <property type="entry name" value="beta-lactamase/transpeptidase-like"/>
    <property type="match status" value="1"/>
</dbReference>
<sequence>MSWWRTIVRAGTTASMLLALTVASGCSSDGDRSAGPTPAASDVVASSAAPNLQPTPNLVVRNDLAEVFAQAGTTGTFALHDVTGGQLTVVNQSRAERPYPPASTFKIPHSLIALETGVVADENEKIPYGGKPQRIKEWEQDMGLRDAVRVSNVPVFQEIARRVGPEREREWLRRLGYGNTEIGTVVDRFWLDGPLAISARDQALWLSRLARAELPASAAHQRLVRDILRLEQRDGYTLYGKTGWTTATEPGLGWWVGWVERDDRLYCFALNLDMTRDADAPKRVATGRELLRRLDVLPVG</sequence>
<dbReference type="InterPro" id="IPR012338">
    <property type="entry name" value="Beta-lactam/transpept-like"/>
</dbReference>
<evidence type="ECO:0000256" key="1">
    <source>
        <dbReference type="ARBA" id="ARBA00001526"/>
    </source>
</evidence>
<evidence type="ECO:0000256" key="7">
    <source>
        <dbReference type="RuleBase" id="RU361140"/>
    </source>
</evidence>
<evidence type="ECO:0000256" key="8">
    <source>
        <dbReference type="SAM" id="SignalP"/>
    </source>
</evidence>
<gene>
    <name evidence="10" type="primary">blaOXA</name>
    <name evidence="10" type="ORF">ACFQ4H_29065</name>
</gene>
<keyword evidence="5 7" id="KW-0378">Hydrolase</keyword>
<dbReference type="PROSITE" id="PS00337">
    <property type="entry name" value="BETA_LACTAMASE_D"/>
    <property type="match status" value="1"/>
</dbReference>
<comment type="caution">
    <text evidence="10">The sequence shown here is derived from an EMBL/GenBank/DDBJ whole genome shotgun (WGS) entry which is preliminary data.</text>
</comment>
<comment type="catalytic activity">
    <reaction evidence="1 7">
        <text>a beta-lactam + H2O = a substituted beta-amino acid</text>
        <dbReference type="Rhea" id="RHEA:20401"/>
        <dbReference type="ChEBI" id="CHEBI:15377"/>
        <dbReference type="ChEBI" id="CHEBI:35627"/>
        <dbReference type="ChEBI" id="CHEBI:140347"/>
        <dbReference type="EC" id="3.5.2.6"/>
    </reaction>
</comment>
<comment type="similarity">
    <text evidence="2 7">Belongs to the class-D beta-lactamase family.</text>
</comment>
<evidence type="ECO:0000313" key="10">
    <source>
        <dbReference type="EMBL" id="MFD1325144.1"/>
    </source>
</evidence>
<evidence type="ECO:0000256" key="3">
    <source>
        <dbReference type="ARBA" id="ARBA00012865"/>
    </source>
</evidence>
<feature type="domain" description="Penicillin-binding protein transpeptidase" evidence="9">
    <location>
        <begin position="90"/>
        <end position="287"/>
    </location>
</feature>
<dbReference type="Pfam" id="PF00905">
    <property type="entry name" value="Transpeptidase"/>
    <property type="match status" value="1"/>
</dbReference>
<dbReference type="Proteomes" id="UP001597260">
    <property type="component" value="Unassembled WGS sequence"/>
</dbReference>
<keyword evidence="6 7" id="KW-0046">Antibiotic resistance</keyword>
<evidence type="ECO:0000256" key="5">
    <source>
        <dbReference type="ARBA" id="ARBA00022801"/>
    </source>
</evidence>
<dbReference type="InterPro" id="IPR002137">
    <property type="entry name" value="Beta-lactam_class-D_AS"/>
</dbReference>
<dbReference type="EC" id="3.5.2.6" evidence="3 7"/>
<reference evidence="11" key="1">
    <citation type="journal article" date="2019" name="Int. J. Syst. Evol. Microbiol.">
        <title>The Global Catalogue of Microorganisms (GCM) 10K type strain sequencing project: providing services to taxonomists for standard genome sequencing and annotation.</title>
        <authorList>
            <consortium name="The Broad Institute Genomics Platform"/>
            <consortium name="The Broad Institute Genome Sequencing Center for Infectious Disease"/>
            <person name="Wu L."/>
            <person name="Ma J."/>
        </authorList>
    </citation>
    <scope>NUCLEOTIDE SEQUENCE [LARGE SCALE GENOMIC DNA]</scope>
    <source>
        <strain evidence="11">JCM 31037</strain>
    </source>
</reference>
<organism evidence="10 11">
    <name type="scientific">Micromonospora sonneratiae</name>
    <dbReference type="NCBI Taxonomy" id="1184706"/>
    <lineage>
        <taxon>Bacteria</taxon>
        <taxon>Bacillati</taxon>
        <taxon>Actinomycetota</taxon>
        <taxon>Actinomycetes</taxon>
        <taxon>Micromonosporales</taxon>
        <taxon>Micromonosporaceae</taxon>
        <taxon>Micromonospora</taxon>
    </lineage>
</organism>